<proteinExistence type="predicted"/>
<feature type="domain" description="Sulfatase-modifying factor enzyme-like" evidence="1">
    <location>
        <begin position="38"/>
        <end position="348"/>
    </location>
</feature>
<dbReference type="GO" id="GO:0120147">
    <property type="term" value="F:formylglycine-generating oxidase activity"/>
    <property type="evidence" value="ECO:0007669"/>
    <property type="project" value="TreeGrafter"/>
</dbReference>
<name>A0A381FJS7_9FLAO</name>
<dbReference type="PANTHER" id="PTHR23150:SF19">
    <property type="entry name" value="FORMYLGLYCINE-GENERATING ENZYME"/>
    <property type="match status" value="1"/>
</dbReference>
<sequence>MTVKTILLIILVLLFSCKKNEKNFSANDSKNTNSNAPKGMVLIKGGEFDMGSNAAKASKTEYPAYKAFVKSFYMDETEVTNDEFAQFVSETGYMTVAEKPVNWEELKKQLPPGTPKPDNEMLKPGSLIFEPAKEIENLYDITQWWTWSLGADWKHPHGPQSSSEGKGNHPVVHVSYEDAEAYAKWAGKRLPTEAEWEYASKGGESNGSYAWGDQLVPNGEYLANFFQGTFPRDNTKLDGFATTAPVKTFPANKYGLYDMIGNVWEWTSDWFRYDTHARNKLKSNQATCKNPQGPSQSYDPNEPLVPKRVIKGGSFLCSEQYCSNYRPSARMATAFDSGQEHLGFRCVKDVN</sequence>
<dbReference type="InterPro" id="IPR042095">
    <property type="entry name" value="SUMF_sf"/>
</dbReference>
<evidence type="ECO:0000313" key="2">
    <source>
        <dbReference type="EMBL" id="SUX46767.1"/>
    </source>
</evidence>
<reference evidence="2 3" key="1">
    <citation type="submission" date="2018-06" db="EMBL/GenBank/DDBJ databases">
        <authorList>
            <consortium name="Pathogen Informatics"/>
            <person name="Doyle S."/>
        </authorList>
    </citation>
    <scope>NUCLEOTIDE SEQUENCE [LARGE SCALE GENOMIC DNA]</scope>
    <source>
        <strain evidence="2 3">NCTC13532</strain>
    </source>
</reference>
<dbReference type="InterPro" id="IPR005532">
    <property type="entry name" value="SUMF_dom"/>
</dbReference>
<dbReference type="Proteomes" id="UP000254282">
    <property type="component" value="Unassembled WGS sequence"/>
</dbReference>
<dbReference type="GO" id="GO:0004674">
    <property type="term" value="F:protein serine/threonine kinase activity"/>
    <property type="evidence" value="ECO:0007669"/>
    <property type="project" value="UniProtKB-EC"/>
</dbReference>
<keyword evidence="2" id="KW-0808">Transferase</keyword>
<dbReference type="EMBL" id="UFVR01000004">
    <property type="protein sequence ID" value="SUX46767.1"/>
    <property type="molecule type" value="Genomic_DNA"/>
</dbReference>
<dbReference type="Pfam" id="PF03781">
    <property type="entry name" value="FGE-sulfatase"/>
    <property type="match status" value="1"/>
</dbReference>
<dbReference type="InterPro" id="IPR051043">
    <property type="entry name" value="Sulfatase_Mod_Factor_Kinase"/>
</dbReference>
<evidence type="ECO:0000313" key="3">
    <source>
        <dbReference type="Proteomes" id="UP000254282"/>
    </source>
</evidence>
<evidence type="ECO:0000259" key="1">
    <source>
        <dbReference type="Pfam" id="PF03781"/>
    </source>
</evidence>
<dbReference type="AlphaFoldDB" id="A0A381FJS7"/>
<dbReference type="InterPro" id="IPR016187">
    <property type="entry name" value="CTDL_fold"/>
</dbReference>
<dbReference type="EC" id="2.7.11.1" evidence="2"/>
<dbReference type="RefSeq" id="WP_115620405.1">
    <property type="nucleotide sequence ID" value="NZ_UFVR01000004.1"/>
</dbReference>
<keyword evidence="2" id="KW-0418">Kinase</keyword>
<dbReference type="PROSITE" id="PS51257">
    <property type="entry name" value="PROKAR_LIPOPROTEIN"/>
    <property type="match status" value="1"/>
</dbReference>
<dbReference type="PANTHER" id="PTHR23150">
    <property type="entry name" value="SULFATASE MODIFYING FACTOR 1, 2"/>
    <property type="match status" value="1"/>
</dbReference>
<dbReference type="Gene3D" id="3.90.1580.10">
    <property type="entry name" value="paralog of FGE (formylglycine-generating enzyme)"/>
    <property type="match status" value="1"/>
</dbReference>
<organism evidence="2 3">
    <name type="scientific">Chryseobacterium indoltheticum</name>
    <dbReference type="NCBI Taxonomy" id="254"/>
    <lineage>
        <taxon>Bacteria</taxon>
        <taxon>Pseudomonadati</taxon>
        <taxon>Bacteroidota</taxon>
        <taxon>Flavobacteriia</taxon>
        <taxon>Flavobacteriales</taxon>
        <taxon>Weeksellaceae</taxon>
        <taxon>Chryseobacterium group</taxon>
        <taxon>Chryseobacterium</taxon>
    </lineage>
</organism>
<dbReference type="SUPFAM" id="SSF56436">
    <property type="entry name" value="C-type lectin-like"/>
    <property type="match status" value="1"/>
</dbReference>
<accession>A0A381FJS7</accession>
<protein>
    <submittedName>
        <fullName evidence="2">Serine/threonine-protein kinase pkn1</fullName>
        <ecNumber evidence="2">2.7.11.1</ecNumber>
    </submittedName>
</protein>
<gene>
    <name evidence="2" type="primary">pkn1_2</name>
    <name evidence="2" type="ORF">NCTC13532_02322</name>
</gene>